<accession>A0A9X4RX81</accession>
<sequence>MKKRNGLLALLGIGALAFWKYKKMSPEEQENVKGQINEAKRKFTDAGQDIKSKVEDKFNQAKSTVEEKVDDLKKDVSAN</sequence>
<dbReference type="Proteomes" id="UP001152599">
    <property type="component" value="Unassembled WGS sequence"/>
</dbReference>
<gene>
    <name evidence="1" type="ORF">NMK71_05235</name>
</gene>
<keyword evidence="2" id="KW-1185">Reference proteome</keyword>
<reference evidence="1" key="1">
    <citation type="submission" date="2022-07" db="EMBL/GenBank/DDBJ databases">
        <title>Description and genome-wide analysis of Profundicola chukchiensis gen. nov., sp. nov., marine bacteria isolated from bottom sediments of the Chukchi Sea.</title>
        <authorList>
            <person name="Romanenko L."/>
            <person name="Otstavnykh N."/>
            <person name="Kurilenko V."/>
            <person name="Eremeev V."/>
            <person name="Velansky P."/>
            <person name="Mikhailov V."/>
            <person name="Isaeva M."/>
        </authorList>
    </citation>
    <scope>NUCLEOTIDE SEQUENCE</scope>
    <source>
        <strain evidence="1">KMM 9713</strain>
    </source>
</reference>
<dbReference type="AlphaFoldDB" id="A0A9X4RX81"/>
<organism evidence="1 2">
    <name type="scientific">Profundicola chukchiensis</name>
    <dbReference type="NCBI Taxonomy" id="2961959"/>
    <lineage>
        <taxon>Bacteria</taxon>
        <taxon>Pseudomonadati</taxon>
        <taxon>Bacteroidota</taxon>
        <taxon>Flavobacteriia</taxon>
        <taxon>Flavobacteriales</taxon>
        <taxon>Weeksellaceae</taxon>
        <taxon>Profundicola</taxon>
    </lineage>
</organism>
<dbReference type="Gene3D" id="6.10.140.1430">
    <property type="match status" value="1"/>
</dbReference>
<protein>
    <submittedName>
        <fullName evidence="1">YtxH domain-containing protein</fullName>
    </submittedName>
</protein>
<name>A0A9X4RX81_9FLAO</name>
<evidence type="ECO:0000313" key="1">
    <source>
        <dbReference type="EMBL" id="MDG4945809.1"/>
    </source>
</evidence>
<comment type="caution">
    <text evidence="1">The sequence shown here is derived from an EMBL/GenBank/DDBJ whole genome shotgun (WGS) entry which is preliminary data.</text>
</comment>
<dbReference type="EMBL" id="JANCMU010000002">
    <property type="protein sequence ID" value="MDG4945809.1"/>
    <property type="molecule type" value="Genomic_DNA"/>
</dbReference>
<proteinExistence type="predicted"/>
<evidence type="ECO:0000313" key="2">
    <source>
        <dbReference type="Proteomes" id="UP001152599"/>
    </source>
</evidence>
<dbReference type="RefSeq" id="WP_304417892.1">
    <property type="nucleotide sequence ID" value="NZ_JANAIE010000010.1"/>
</dbReference>